<dbReference type="SUPFAM" id="SSF56112">
    <property type="entry name" value="Protein kinase-like (PK-like)"/>
    <property type="match status" value="1"/>
</dbReference>
<dbReference type="InterPro" id="IPR001680">
    <property type="entry name" value="WD40_rpt"/>
</dbReference>
<dbReference type="PANTHER" id="PTHR46866:SF1">
    <property type="entry name" value="GH12955P"/>
    <property type="match status" value="1"/>
</dbReference>
<keyword evidence="6" id="KW-1185">Reference proteome</keyword>
<keyword evidence="5" id="KW-0808">Transferase</keyword>
<dbReference type="SUPFAM" id="SSF81837">
    <property type="entry name" value="BEACH domain"/>
    <property type="match status" value="1"/>
</dbReference>
<evidence type="ECO:0000313" key="6">
    <source>
        <dbReference type="Proteomes" id="UP000316759"/>
    </source>
</evidence>
<dbReference type="GO" id="GO:0016301">
    <property type="term" value="F:kinase activity"/>
    <property type="evidence" value="ECO:0007669"/>
    <property type="project" value="UniProtKB-KW"/>
</dbReference>
<keyword evidence="5" id="KW-0418">Kinase</keyword>
<feature type="region of interest" description="Disordered" evidence="3">
    <location>
        <begin position="998"/>
        <end position="1028"/>
    </location>
</feature>
<sequence length="2074" mass="228976">METSMPHERVWRFSLGFENFEIEDDCELPSSELPYTTYLNFQQKLLEASWKKSFARNSCYLQHSLPHKVSTKTNYIGVFNKLLEKTKESVFVSSEKNARTELKANELTIRVHDKWISLEELLKFSPRRLEDNQYVLYILFQITESVFRLHQAGLPHLGISLGNVFVDQNDRCSLGPPDFTALYNARSVHRTDTVDSHPSPKPLAELECVELSNMTTRWVLRQCSNYDYLMYLNHLAGRTKGDPVNSAILPWVTDFTSPHSGLRDLTKSKYHLNKGEAQLDANYKAFVHELSRATDAHYATKPMSILPNQTSVHEDKMKEIQLRITSGCATNVSQTELEQNTLNTQTGTHPLVLGSDRRRSDAFQPHHLLDVMPNLAYYTYLARRTPKAILTRFVRPIYQPNEFPPNIARLYQLTPEECIPEFFTDPSVFTSIHSDMPDLGLPDWCATPEQFITYHLEVLESDTVSNSLHHWIDLTFGYKLIGEAAIQAKNVHLELAGTQHILRRSGITCLFRTPHPRRWVPSLCSGSYFGPCFPALSSLYELRPFAHTDRSQKTTEMNTNFTEEDSCQSGTPNSSEHHSSKSQTSVDAKSINSQASLSLPSNYDPLTLIHIYNGLCRFLAAETRHPTGFELPPMLPIKDARVRLGDLLARDVESIACLAVELFTHNVVNYIEAARWGHAERVLHASRIFRLHRDRVPSVLHRGLDYILTSDSVSADAVSTFRPTTQHLLYLLFEFPPYFFDLHSVVLWLSQMGVDRDGLDPPYPRPRALWGPLSEVIMGANCSIGRGPCFSEPVHIPERALTLLYPHIHAAARRKPSWMLRTLQCNALWAFFHTVGGTQLVEKYLVPLLLLLYRSDYVERALTASSIGTQHPLSILCSRCFLRLVMAYVSLDTFLSQIIPRVIHVLLMPSTSLSHHPRIIACSSTGGKDTYFDSGQSIEKMEIEDRQQVTEPTVDMCKPVDDAPGVDTAQPPSLSSLVDEIGLDLRSVDTEDELLDLIADQPKCTPNTRSPSVLSSNRASGRSQDSSAVQFTMDNEGEDSPSVDRFVHSVRIQSPANSARVIVDSLVDSEDPETETKDKDNDDADPIPSDMTHSFNTIPPMAASTDSLIWIAKRVGPLITGKWLIRYLLAGLTVCYEENAQFSVLVSSPRGASGDPVLRSYLPIPVQATGRPLAGDRAASACLRCLEQLVCVYGVCVVHNIYIPFVDRAISQALVSTSCFPVDSSPSNQSPMDFQVSDIWNSRTLARVVAALTLMHQFVVYLPDSQLCDQLQDSTLQDLLIKAIRLAGRHDVVFPGGTDGRRAVLYKIIDCVYVIGLRIGFELTRARLTPVIQLFFALFDRVPLMETRQEVANTAEGTTESNLAIESEETFEALSAFSPEQQPNENRQNTDFTDQSSSRHPSTAFKPGVLIELRCTFDGDLARLAYVPFCRLAGGAYVDTCVYNAAWIHTLIGHSSNRVQNLPASCSLPSSKSAFTACVVYSDVNIPDNQSVLNFNPSRTTTKTTNTVVLHDNDREKLNLISSSTLYSDGPFHLRGAWLKSFEYEVKEWESSKAGTWRFRGNRIAAFSGHTARVNSIDVFPTEGCFLTSSHDKTVQLWSLSDSYNPAYSNNASVDPVGPPVKPQGLSSTSGPATVHGLLTLSNSSSSPTGRKTPTGAGLGPVASVARLVYREHRRPVFGAAYLPTYRLVASVDGQLILWDPCTGQKVHSGLSISGLTALSRCSVPGGAVLCADQHGFVHLIDPRLSASNRCQSALRLNSGASLAPVAFAHDRVRQTAGTSMQDVCMPSETSRSPSPPCGRDIHRLHFRGDSFPLHNSGNALSTRLRNLTLALDPHLSGPSPILPPSVTAMSPLGTAGSLRCLAQQENEGWLVICAFTSGLATTLDLRTGQIVNVWRAHSDSVVQVSSWRRSWFVTTGDRSLAFWNPTNIVGPTTSVVRTLDHCISHVLTPTSFPETGPSTVHVTELGTRTLPGMMAVSRFVGFQDNLIVCGPASGSVEPTTASSGHAPSSSGSTGGGSDILGVYRPNADGSPHYSVLGRIPSSVLRGRITALASLSESSLLLAGSSHGHLSLIN</sequence>
<gene>
    <name evidence="5" type="ORF">FGIG_06511</name>
</gene>
<evidence type="ECO:0000256" key="2">
    <source>
        <dbReference type="PROSITE-ProRule" id="PRU00221"/>
    </source>
</evidence>
<proteinExistence type="predicted"/>
<feature type="compositionally biased region" description="Low complexity" evidence="3">
    <location>
        <begin position="1999"/>
        <end position="2012"/>
    </location>
</feature>
<comment type="subcellular location">
    <subcellularLocation>
        <location evidence="1">Cytoplasmic vesicle</location>
        <location evidence="1">Autophagosome</location>
    </subcellularLocation>
</comment>
<feature type="region of interest" description="Disordered" evidence="3">
    <location>
        <begin position="1061"/>
        <end position="1097"/>
    </location>
</feature>
<dbReference type="PROSITE" id="PS50082">
    <property type="entry name" value="WD_REPEATS_2"/>
    <property type="match status" value="1"/>
</dbReference>
<dbReference type="SMART" id="SM01026">
    <property type="entry name" value="Beach"/>
    <property type="match status" value="1"/>
</dbReference>
<feature type="compositionally biased region" description="Polar residues" evidence="3">
    <location>
        <begin position="561"/>
        <end position="573"/>
    </location>
</feature>
<dbReference type="Gene3D" id="2.130.10.10">
    <property type="entry name" value="YVTN repeat-like/Quinoprotein amine dehydrogenase"/>
    <property type="match status" value="2"/>
</dbReference>
<evidence type="ECO:0000313" key="5">
    <source>
        <dbReference type="EMBL" id="TPP63590.1"/>
    </source>
</evidence>
<dbReference type="SUPFAM" id="SSF50978">
    <property type="entry name" value="WD40 repeat-like"/>
    <property type="match status" value="1"/>
</dbReference>
<organism evidence="5 6">
    <name type="scientific">Fasciola gigantica</name>
    <name type="common">Giant liver fluke</name>
    <dbReference type="NCBI Taxonomy" id="46835"/>
    <lineage>
        <taxon>Eukaryota</taxon>
        <taxon>Metazoa</taxon>
        <taxon>Spiralia</taxon>
        <taxon>Lophotrochozoa</taxon>
        <taxon>Platyhelminthes</taxon>
        <taxon>Trematoda</taxon>
        <taxon>Digenea</taxon>
        <taxon>Plagiorchiida</taxon>
        <taxon>Echinostomata</taxon>
        <taxon>Echinostomatoidea</taxon>
        <taxon>Fasciolidae</taxon>
        <taxon>Fasciola</taxon>
    </lineage>
</organism>
<feature type="domain" description="BEACH" evidence="4">
    <location>
        <begin position="203"/>
        <end position="550"/>
    </location>
</feature>
<dbReference type="InterPro" id="IPR036372">
    <property type="entry name" value="BEACH_dom_sf"/>
</dbReference>
<comment type="caution">
    <text evidence="5">The sequence shown here is derived from an EMBL/GenBank/DDBJ whole genome shotgun (WGS) entry which is preliminary data.</text>
</comment>
<name>A0A504Z1V7_FASGI</name>
<dbReference type="Pfam" id="PF02138">
    <property type="entry name" value="Beach"/>
    <property type="match status" value="2"/>
</dbReference>
<reference evidence="5 6" key="1">
    <citation type="submission" date="2019-04" db="EMBL/GenBank/DDBJ databases">
        <title>Annotation for the trematode Fasciola gigantica.</title>
        <authorList>
            <person name="Choi Y.-J."/>
        </authorList>
    </citation>
    <scope>NUCLEOTIDE SEQUENCE [LARGE SCALE GENOMIC DNA]</scope>
    <source>
        <strain evidence="5">Uganda_cow_1</strain>
    </source>
</reference>
<dbReference type="OrthoDB" id="29306at2759"/>
<dbReference type="InterPro" id="IPR011009">
    <property type="entry name" value="Kinase-like_dom_sf"/>
</dbReference>
<dbReference type="Pfam" id="PF00400">
    <property type="entry name" value="WD40"/>
    <property type="match status" value="1"/>
</dbReference>
<evidence type="ECO:0000259" key="4">
    <source>
        <dbReference type="PROSITE" id="PS50197"/>
    </source>
</evidence>
<feature type="compositionally biased region" description="Polar residues" evidence="3">
    <location>
        <begin position="1004"/>
        <end position="1028"/>
    </location>
</feature>
<dbReference type="EMBL" id="SUNJ01005498">
    <property type="protein sequence ID" value="TPP63590.1"/>
    <property type="molecule type" value="Genomic_DNA"/>
</dbReference>
<dbReference type="InterPro" id="IPR000409">
    <property type="entry name" value="BEACH_dom"/>
</dbReference>
<feature type="region of interest" description="Disordered" evidence="3">
    <location>
        <begin position="1779"/>
        <end position="1798"/>
    </location>
</feature>
<feature type="compositionally biased region" description="Polar residues" evidence="3">
    <location>
        <begin position="1779"/>
        <end position="1793"/>
    </location>
</feature>
<dbReference type="GO" id="GO:0005776">
    <property type="term" value="C:autophagosome"/>
    <property type="evidence" value="ECO:0007669"/>
    <property type="project" value="UniProtKB-SubCell"/>
</dbReference>
<feature type="repeat" description="WD" evidence="2">
    <location>
        <begin position="1567"/>
        <end position="1601"/>
    </location>
</feature>
<feature type="region of interest" description="Disordered" evidence="3">
    <location>
        <begin position="1377"/>
        <end position="1403"/>
    </location>
</feature>
<feature type="region of interest" description="Disordered" evidence="3">
    <location>
        <begin position="561"/>
        <end position="587"/>
    </location>
</feature>
<dbReference type="PROSITE" id="PS50294">
    <property type="entry name" value="WD_REPEATS_REGION"/>
    <property type="match status" value="1"/>
</dbReference>
<dbReference type="Proteomes" id="UP000316759">
    <property type="component" value="Unassembled WGS sequence"/>
</dbReference>
<dbReference type="Gene3D" id="1.10.1540.10">
    <property type="entry name" value="BEACH domain"/>
    <property type="match status" value="1"/>
</dbReference>
<dbReference type="PANTHER" id="PTHR46866">
    <property type="entry name" value="GH12955P"/>
    <property type="match status" value="1"/>
</dbReference>
<evidence type="ECO:0000256" key="1">
    <source>
        <dbReference type="ARBA" id="ARBA00004419"/>
    </source>
</evidence>
<feature type="compositionally biased region" description="Polar residues" evidence="3">
    <location>
        <begin position="1378"/>
        <end position="1401"/>
    </location>
</feature>
<feature type="region of interest" description="Disordered" evidence="3">
    <location>
        <begin position="1998"/>
        <end position="2024"/>
    </location>
</feature>
<dbReference type="InterPro" id="IPR036322">
    <property type="entry name" value="WD40_repeat_dom_sf"/>
</dbReference>
<dbReference type="PROSITE" id="PS50197">
    <property type="entry name" value="BEACH"/>
    <property type="match status" value="1"/>
</dbReference>
<keyword evidence="2" id="KW-0853">WD repeat</keyword>
<evidence type="ECO:0000256" key="3">
    <source>
        <dbReference type="SAM" id="MobiDB-lite"/>
    </source>
</evidence>
<dbReference type="SMART" id="SM00320">
    <property type="entry name" value="WD40"/>
    <property type="match status" value="4"/>
</dbReference>
<protein>
    <submittedName>
        <fullName evidence="5">Putative inactive serine/threonine-protein kinase lvsG</fullName>
    </submittedName>
</protein>
<dbReference type="InterPro" id="IPR015943">
    <property type="entry name" value="WD40/YVTN_repeat-like_dom_sf"/>
</dbReference>
<dbReference type="STRING" id="46835.A0A504Z1V7"/>
<accession>A0A504Z1V7</accession>